<evidence type="ECO:0000313" key="2">
    <source>
        <dbReference type="Proteomes" id="UP000712600"/>
    </source>
</evidence>
<reference evidence="1" key="1">
    <citation type="submission" date="2019-12" db="EMBL/GenBank/DDBJ databases">
        <title>Genome sequencing and annotation of Brassica cretica.</title>
        <authorList>
            <person name="Studholme D.J."/>
            <person name="Sarris P."/>
        </authorList>
    </citation>
    <scope>NUCLEOTIDE SEQUENCE</scope>
    <source>
        <strain evidence="1">PFS-109/04</strain>
        <tissue evidence="1">Leaf</tissue>
    </source>
</reference>
<proteinExistence type="predicted"/>
<evidence type="ECO:0000313" key="1">
    <source>
        <dbReference type="EMBL" id="KAF3604624.1"/>
    </source>
</evidence>
<comment type="caution">
    <text evidence="1">The sequence shown here is derived from an EMBL/GenBank/DDBJ whole genome shotgun (WGS) entry which is preliminary data.</text>
</comment>
<accession>A0A8S9SWG3</accession>
<protein>
    <submittedName>
        <fullName evidence="1">Uncharacterized protein</fullName>
    </submittedName>
</protein>
<organism evidence="1 2">
    <name type="scientific">Brassica cretica</name>
    <name type="common">Mustard</name>
    <dbReference type="NCBI Taxonomy" id="69181"/>
    <lineage>
        <taxon>Eukaryota</taxon>
        <taxon>Viridiplantae</taxon>
        <taxon>Streptophyta</taxon>
        <taxon>Embryophyta</taxon>
        <taxon>Tracheophyta</taxon>
        <taxon>Spermatophyta</taxon>
        <taxon>Magnoliopsida</taxon>
        <taxon>eudicotyledons</taxon>
        <taxon>Gunneridae</taxon>
        <taxon>Pentapetalae</taxon>
        <taxon>rosids</taxon>
        <taxon>malvids</taxon>
        <taxon>Brassicales</taxon>
        <taxon>Brassicaceae</taxon>
        <taxon>Brassiceae</taxon>
        <taxon>Brassica</taxon>
    </lineage>
</organism>
<dbReference type="EMBL" id="QGKX02000004">
    <property type="protein sequence ID" value="KAF3604624.1"/>
    <property type="molecule type" value="Genomic_DNA"/>
</dbReference>
<dbReference type="Proteomes" id="UP000712600">
    <property type="component" value="Unassembled WGS sequence"/>
</dbReference>
<sequence length="475" mass="54683">MVTRTICEDSVLNHGSKLPWMKRRSTNCQEQVAIGIIMNVPPWTDRYNQRTVTIKSPRWTYLHSIDAIHSACQMFTRSNRTAEIEPKPTQYARRQSAACHEYAMSRKWLTDYPLLPRSGFELLAVKREGILPMISRWFAARSCKDQCEGMDKASRKLSLVVRKLILSIGRACFVKKQELYAMKFASLAEHRSLLDFSLSHQFCQDCTESWFEKGSLDRHLTKKWTRGLQLDEETQTVMTREVEARALWECGETLSLMENEPPSLLVRKIRFDEFFIHENQILRSIDEELVTRWQDCDKIAFVAEIRDVAVDLYHHPLLVATRSMKVQEFGSVYLNASGNSCFIDWKEARAVPKSFTCGLRVKQHHRPSPRGLLWLDLQSANHHNSPQPSSSSSATTAIVDRRRDNNDLISLLGKLILSIGRACLVKKQELYAMKFASLVEFGDESIEVFLIFPRHISFAKIARSLGSRRELLIGT</sequence>
<name>A0A8S9SWG3_BRACR</name>
<dbReference type="AlphaFoldDB" id="A0A8S9SWG3"/>
<gene>
    <name evidence="1" type="ORF">F2Q69_00034750</name>
</gene>